<dbReference type="Gene3D" id="1.25.40.10">
    <property type="entry name" value="Tetratricopeptide repeat domain"/>
    <property type="match status" value="1"/>
</dbReference>
<dbReference type="SMART" id="SM00028">
    <property type="entry name" value="TPR"/>
    <property type="match status" value="1"/>
</dbReference>
<keyword evidence="1" id="KW-0677">Repeat</keyword>
<proteinExistence type="predicted"/>
<dbReference type="Pfam" id="PF07719">
    <property type="entry name" value="TPR_2"/>
    <property type="match status" value="1"/>
</dbReference>
<comment type="caution">
    <text evidence="4">The sequence shown here is derived from an EMBL/GenBank/DDBJ whole genome shotgun (WGS) entry which is preliminary data.</text>
</comment>
<dbReference type="PROSITE" id="PS50005">
    <property type="entry name" value="TPR"/>
    <property type="match status" value="1"/>
</dbReference>
<sequence>MNEETWQKIDKKYNFNIIYFTQQEGTWWGQSFLRQRLRNDGWAPIYADSQAVILIKNSPENQTIIQQYKITKENIIDKIIYLKDNNFKIQMDGVHLLDLIDRHDLAFDWCQELNKKYPNEGRVWLEMGYLKSAENNQASLEGSSQYLEKAIELGEDLPATYDQLGLIYFNLGQFLKAKSAWQQALNIDSKNQNAKDYLKQYEALNLP</sequence>
<dbReference type="InterPro" id="IPR013105">
    <property type="entry name" value="TPR_2"/>
</dbReference>
<protein>
    <submittedName>
        <fullName evidence="4">Uncharacterized protein</fullName>
    </submittedName>
</protein>
<evidence type="ECO:0000313" key="4">
    <source>
        <dbReference type="EMBL" id="PIQ74055.1"/>
    </source>
</evidence>
<evidence type="ECO:0000256" key="1">
    <source>
        <dbReference type="ARBA" id="ARBA00022737"/>
    </source>
</evidence>
<dbReference type="Proteomes" id="UP000231550">
    <property type="component" value="Unassembled WGS sequence"/>
</dbReference>
<dbReference type="InterPro" id="IPR011990">
    <property type="entry name" value="TPR-like_helical_dom_sf"/>
</dbReference>
<name>A0A2H0KRZ7_9BACT</name>
<dbReference type="AlphaFoldDB" id="A0A2H0KRZ7"/>
<gene>
    <name evidence="4" type="ORF">COV85_04205</name>
</gene>
<evidence type="ECO:0000256" key="3">
    <source>
        <dbReference type="PROSITE-ProRule" id="PRU00339"/>
    </source>
</evidence>
<dbReference type="SUPFAM" id="SSF48452">
    <property type="entry name" value="TPR-like"/>
    <property type="match status" value="1"/>
</dbReference>
<evidence type="ECO:0000256" key="2">
    <source>
        <dbReference type="ARBA" id="ARBA00022803"/>
    </source>
</evidence>
<dbReference type="EMBL" id="PCVN01000112">
    <property type="protein sequence ID" value="PIQ74055.1"/>
    <property type="molecule type" value="Genomic_DNA"/>
</dbReference>
<feature type="repeat" description="TPR" evidence="3">
    <location>
        <begin position="158"/>
        <end position="191"/>
    </location>
</feature>
<dbReference type="InterPro" id="IPR019734">
    <property type="entry name" value="TPR_rpt"/>
</dbReference>
<keyword evidence="2 3" id="KW-0802">TPR repeat</keyword>
<accession>A0A2H0KRZ7</accession>
<evidence type="ECO:0000313" key="5">
    <source>
        <dbReference type="Proteomes" id="UP000231550"/>
    </source>
</evidence>
<reference evidence="4 5" key="1">
    <citation type="submission" date="2017-09" db="EMBL/GenBank/DDBJ databases">
        <title>Depth-based differentiation of microbial function through sediment-hosted aquifers and enrichment of novel symbionts in the deep terrestrial subsurface.</title>
        <authorList>
            <person name="Probst A.J."/>
            <person name="Ladd B."/>
            <person name="Jarett J.K."/>
            <person name="Geller-Mcgrath D.E."/>
            <person name="Sieber C.M."/>
            <person name="Emerson J.B."/>
            <person name="Anantharaman K."/>
            <person name="Thomas B.C."/>
            <person name="Malmstrom R."/>
            <person name="Stieglmeier M."/>
            <person name="Klingl A."/>
            <person name="Woyke T."/>
            <person name="Ryan C.M."/>
            <person name="Banfield J.F."/>
        </authorList>
    </citation>
    <scope>NUCLEOTIDE SEQUENCE [LARGE SCALE GENOMIC DNA]</scope>
    <source>
        <strain evidence="4">CG11_big_fil_rev_8_21_14_0_20_44_10</strain>
    </source>
</reference>
<organism evidence="4 5">
    <name type="scientific">Candidatus Portnoybacteria bacterium CG11_big_fil_rev_8_21_14_0_20_44_10</name>
    <dbReference type="NCBI Taxonomy" id="1974818"/>
    <lineage>
        <taxon>Bacteria</taxon>
        <taxon>Candidatus Portnoyibacteriota</taxon>
    </lineage>
</organism>